<accession>A0A8H8BWZ8</accession>
<keyword evidence="6" id="KW-1185">Reference proteome</keyword>
<dbReference type="GO" id="GO:0046872">
    <property type="term" value="F:metal ion binding"/>
    <property type="evidence" value="ECO:0007669"/>
    <property type="project" value="InterPro"/>
</dbReference>
<dbReference type="InterPro" id="IPR013815">
    <property type="entry name" value="ATP_grasp_subdomain_1"/>
</dbReference>
<dbReference type="OrthoDB" id="422362at2759"/>
<keyword evidence="2" id="KW-0436">Ligase</keyword>
<dbReference type="PANTHER" id="PTHR23132:SF23">
    <property type="entry name" value="D-ALANINE--D-ALANINE LIGASE B"/>
    <property type="match status" value="1"/>
</dbReference>
<name>A0A8H8BWZ8_9HELO</name>
<protein>
    <recommendedName>
        <fullName evidence="4">ATP-grasp domain-containing protein</fullName>
    </recommendedName>
</protein>
<evidence type="ECO:0000256" key="3">
    <source>
        <dbReference type="PROSITE-ProRule" id="PRU00409"/>
    </source>
</evidence>
<dbReference type="Gene3D" id="3.30.470.20">
    <property type="entry name" value="ATP-grasp fold, B domain"/>
    <property type="match status" value="1"/>
</dbReference>
<evidence type="ECO:0000259" key="4">
    <source>
        <dbReference type="PROSITE" id="PS50975"/>
    </source>
</evidence>
<evidence type="ECO:0000313" key="5">
    <source>
        <dbReference type="EMBL" id="KAG4426758.1"/>
    </source>
</evidence>
<sequence length="386" mass="41920">MSSMAPRIRLAVLHQAIEPPIINGIRKPMKPGGYQDSSADIAYTISQSQNPKIRINTPTPNPSPTDQTHWSFPDTPSGIISALQNGTTHIWANTILFASHPLQTLPALDAYQDTLRVIGQPPKLVEAGDDKARVNDFLRSYSSSSSPKTGGEIETFTVPRGWTVDIFPGIDIHITLKELNLPYPVVGKPIRGRGSFGVKVCRDLPSLVTHLSSLAKDSSSVMIEEYLSGEEATATVMPPSATHATHWALPVVTRFGHEEGVAPYNGTVAVTANSRVVNREEFEADGAYGEVIRECEGVARVLGARAPIRVDVRRFGKGKEDGERFALFDVNMKPNMTGPGRPGRDDQASLTALAAKGLGWDYERLLTEIIGSAPTLRALREVELPL</sequence>
<keyword evidence="3" id="KW-0547">Nucleotide-binding</keyword>
<reference evidence="5" key="1">
    <citation type="submission" date="2021-02" db="EMBL/GenBank/DDBJ databases">
        <title>Genome sequence Cadophora malorum strain M34.</title>
        <authorList>
            <person name="Stefanovic E."/>
            <person name="Vu D."/>
            <person name="Scully C."/>
            <person name="Dijksterhuis J."/>
            <person name="Roader J."/>
            <person name="Houbraken J."/>
        </authorList>
    </citation>
    <scope>NUCLEOTIDE SEQUENCE</scope>
    <source>
        <strain evidence="5">M34</strain>
    </source>
</reference>
<feature type="domain" description="ATP-grasp" evidence="4">
    <location>
        <begin position="154"/>
        <end position="371"/>
    </location>
</feature>
<dbReference type="InterPro" id="IPR011761">
    <property type="entry name" value="ATP-grasp"/>
</dbReference>
<dbReference type="SUPFAM" id="SSF56059">
    <property type="entry name" value="Glutathione synthetase ATP-binding domain-like"/>
    <property type="match status" value="1"/>
</dbReference>
<comment type="caution">
    <text evidence="5">The sequence shown here is derived from an EMBL/GenBank/DDBJ whole genome shotgun (WGS) entry which is preliminary data.</text>
</comment>
<dbReference type="EMBL" id="JAFJYH010000001">
    <property type="protein sequence ID" value="KAG4426758.1"/>
    <property type="molecule type" value="Genomic_DNA"/>
</dbReference>
<comment type="similarity">
    <text evidence="1">Belongs to the D-alanine--D-alanine ligase family.</text>
</comment>
<dbReference type="PROSITE" id="PS50975">
    <property type="entry name" value="ATP_GRASP"/>
    <property type="match status" value="1"/>
</dbReference>
<organism evidence="5 6">
    <name type="scientific">Cadophora malorum</name>
    <dbReference type="NCBI Taxonomy" id="108018"/>
    <lineage>
        <taxon>Eukaryota</taxon>
        <taxon>Fungi</taxon>
        <taxon>Dikarya</taxon>
        <taxon>Ascomycota</taxon>
        <taxon>Pezizomycotina</taxon>
        <taxon>Leotiomycetes</taxon>
        <taxon>Helotiales</taxon>
        <taxon>Ploettnerulaceae</taxon>
        <taxon>Cadophora</taxon>
    </lineage>
</organism>
<proteinExistence type="inferred from homology"/>
<dbReference type="Proteomes" id="UP000664132">
    <property type="component" value="Unassembled WGS sequence"/>
</dbReference>
<dbReference type="Pfam" id="PF07478">
    <property type="entry name" value="Dala_Dala_lig_C"/>
    <property type="match status" value="1"/>
</dbReference>
<dbReference type="PANTHER" id="PTHR23132">
    <property type="entry name" value="D-ALANINE--D-ALANINE LIGASE"/>
    <property type="match status" value="1"/>
</dbReference>
<dbReference type="GO" id="GO:0005524">
    <property type="term" value="F:ATP binding"/>
    <property type="evidence" value="ECO:0007669"/>
    <property type="project" value="UniProtKB-UniRule"/>
</dbReference>
<evidence type="ECO:0000256" key="1">
    <source>
        <dbReference type="ARBA" id="ARBA00010871"/>
    </source>
</evidence>
<evidence type="ECO:0000256" key="2">
    <source>
        <dbReference type="ARBA" id="ARBA00022598"/>
    </source>
</evidence>
<keyword evidence="3" id="KW-0067">ATP-binding</keyword>
<dbReference type="Gene3D" id="3.30.1490.20">
    <property type="entry name" value="ATP-grasp fold, A domain"/>
    <property type="match status" value="1"/>
</dbReference>
<gene>
    <name evidence="5" type="ORF">IFR04_000189</name>
</gene>
<dbReference type="GO" id="GO:0008716">
    <property type="term" value="F:D-alanine-D-alanine ligase activity"/>
    <property type="evidence" value="ECO:0007669"/>
    <property type="project" value="InterPro"/>
</dbReference>
<dbReference type="InterPro" id="IPR011095">
    <property type="entry name" value="Dala_Dala_lig_C"/>
</dbReference>
<dbReference type="AlphaFoldDB" id="A0A8H8BWZ8"/>
<evidence type="ECO:0000313" key="6">
    <source>
        <dbReference type="Proteomes" id="UP000664132"/>
    </source>
</evidence>